<dbReference type="Proteomes" id="UP000828941">
    <property type="component" value="Chromosome 6"/>
</dbReference>
<proteinExistence type="predicted"/>
<protein>
    <submittedName>
        <fullName evidence="1">Uncharacterized protein</fullName>
    </submittedName>
</protein>
<reference evidence="1 2" key="1">
    <citation type="journal article" date="2022" name="DNA Res.">
        <title>Chromosomal-level genome assembly of the orchid tree Bauhinia variegata (Leguminosae; Cercidoideae) supports the allotetraploid origin hypothesis of Bauhinia.</title>
        <authorList>
            <person name="Zhong Y."/>
            <person name="Chen Y."/>
            <person name="Zheng D."/>
            <person name="Pang J."/>
            <person name="Liu Y."/>
            <person name="Luo S."/>
            <person name="Meng S."/>
            <person name="Qian L."/>
            <person name="Wei D."/>
            <person name="Dai S."/>
            <person name="Zhou R."/>
        </authorList>
    </citation>
    <scope>NUCLEOTIDE SEQUENCE [LARGE SCALE GENOMIC DNA]</scope>
    <source>
        <strain evidence="1">BV-YZ2020</strain>
    </source>
</reference>
<evidence type="ECO:0000313" key="1">
    <source>
        <dbReference type="EMBL" id="KAI4338325.1"/>
    </source>
</evidence>
<accession>A0ACB9NQ86</accession>
<comment type="caution">
    <text evidence="1">The sequence shown here is derived from an EMBL/GenBank/DDBJ whole genome shotgun (WGS) entry which is preliminary data.</text>
</comment>
<sequence>MSNNNETAPNCAPMTVDSAANSADESSILNRGPRPMGPSIGHNPRGRSAKEKTVVDHRQGNGVSSMLSSEAASQMVIYETKRFISHDKLAEISLTDPKRAKRILDNRKSAARSKERQICYTNELVKKVKALEAEETSFSIQLSMLQMDTYRLTAENEDLKTRLEAMEKEAELRDVVRRDMVALRSFLAAFFHFD</sequence>
<organism evidence="1 2">
    <name type="scientific">Bauhinia variegata</name>
    <name type="common">Purple orchid tree</name>
    <name type="synonym">Phanera variegata</name>
    <dbReference type="NCBI Taxonomy" id="167791"/>
    <lineage>
        <taxon>Eukaryota</taxon>
        <taxon>Viridiplantae</taxon>
        <taxon>Streptophyta</taxon>
        <taxon>Embryophyta</taxon>
        <taxon>Tracheophyta</taxon>
        <taxon>Spermatophyta</taxon>
        <taxon>Magnoliopsida</taxon>
        <taxon>eudicotyledons</taxon>
        <taxon>Gunneridae</taxon>
        <taxon>Pentapetalae</taxon>
        <taxon>rosids</taxon>
        <taxon>fabids</taxon>
        <taxon>Fabales</taxon>
        <taxon>Fabaceae</taxon>
        <taxon>Cercidoideae</taxon>
        <taxon>Cercideae</taxon>
        <taxon>Bauhiniinae</taxon>
        <taxon>Bauhinia</taxon>
    </lineage>
</organism>
<keyword evidence="2" id="KW-1185">Reference proteome</keyword>
<dbReference type="EMBL" id="CM039431">
    <property type="protein sequence ID" value="KAI4338325.1"/>
    <property type="molecule type" value="Genomic_DNA"/>
</dbReference>
<gene>
    <name evidence="1" type="ORF">L6164_016665</name>
</gene>
<name>A0ACB9NQ86_BAUVA</name>
<evidence type="ECO:0000313" key="2">
    <source>
        <dbReference type="Proteomes" id="UP000828941"/>
    </source>
</evidence>